<protein>
    <recommendedName>
        <fullName evidence="6">Apoptosis inhibitor 5</fullName>
    </recommendedName>
</protein>
<dbReference type="GO" id="GO:0003723">
    <property type="term" value="F:RNA binding"/>
    <property type="evidence" value="ECO:0007669"/>
    <property type="project" value="TreeGrafter"/>
</dbReference>
<evidence type="ECO:0000256" key="3">
    <source>
        <dbReference type="SAM" id="MobiDB-lite"/>
    </source>
</evidence>
<accession>A0A7R9B6F4</accession>
<comment type="similarity">
    <text evidence="1">Belongs to the API5 family.</text>
</comment>
<dbReference type="InterPro" id="IPR016024">
    <property type="entry name" value="ARM-type_fold"/>
</dbReference>
<evidence type="ECO:0000313" key="5">
    <source>
        <dbReference type="EMBL" id="CAD7266999.1"/>
    </source>
</evidence>
<dbReference type="SUPFAM" id="SSF48371">
    <property type="entry name" value="ARM repeat"/>
    <property type="match status" value="1"/>
</dbReference>
<feature type="transmembrane region" description="Helical" evidence="4">
    <location>
        <begin position="233"/>
        <end position="258"/>
    </location>
</feature>
<keyword evidence="4" id="KW-0812">Transmembrane</keyword>
<dbReference type="Pfam" id="PF05918">
    <property type="entry name" value="API5"/>
    <property type="match status" value="2"/>
</dbReference>
<feature type="transmembrane region" description="Helical" evidence="4">
    <location>
        <begin position="303"/>
        <end position="326"/>
    </location>
</feature>
<keyword evidence="4" id="KW-1133">Transmembrane helix</keyword>
<dbReference type="InterPro" id="IPR011989">
    <property type="entry name" value="ARM-like"/>
</dbReference>
<dbReference type="EMBL" id="OC008157">
    <property type="protein sequence ID" value="CAD7266999.1"/>
    <property type="molecule type" value="Genomic_DNA"/>
</dbReference>
<feature type="region of interest" description="Disordered" evidence="3">
    <location>
        <begin position="563"/>
        <end position="655"/>
    </location>
</feature>
<evidence type="ECO:0000256" key="1">
    <source>
        <dbReference type="ARBA" id="ARBA00009515"/>
    </source>
</evidence>
<sequence length="782" mass="86796">MLLTAPQHADEYLEILMAVKGSSKEKRLASQFIARFFKHFPTYADQAIEAQLDLCEDEDIAIRKQAIKDLPSLCKDSKDHTHKISDILAQLLQAEESTELAAVHNSLMTLLKIDAKGTLSGLFSQIINGDDLIRERCIKFVTSKIKSLGHEVITKEVEDYLITECKKVLQDVNAEEFYQLLELLSWTRLGQTVAGQQELVDMIAEQADLNQDFEPQSPDNENMDRLLHCFKLALPYFSVSTFLACFSVSTFLACFKLVLPYFSVSTILACLSVSTILACLSVSTILACFSVSTFLACFSVSTILACFSVSTFLACFSVSTILALILCEYIPSLLLCEYNPSLLVCEYIPSLLLCEYNLACFSVSTFLACFSSQVNSTRFVSYVCEQVLPRLGEVKVQEEGSNPQLELLKLFAELCTHCGALDNADAKLDKIFNKLLDYMPLPPDIDPENPNQPEPRLEFSHVECLMYAYHRLGKQSPDTLTKDPDRLKDFKLRLQYFARGIQGYIKKLREALHGKTAEELKTEENKIKVIALKTTSNINTLIKDLFHSPPSFKSVISLSWKPTTGAAKDGGTSSSGQKRHTPITFSSDSPSSKHYKTEKSQREIYQPPSGKYSTKPRTSSRAEEGEHGAAEASGETPAGSGAVATGGETTDTEGVHDATHATLWEPEEGQEWIRGLRHDEKNNTLYDAATGGGGNGCSLEKLGRYHPIPRSTWVPFYRDSTGEACETCDTDRKVASFRKSRCTFHTSFLMSSNRMEPILGYWAVKIDSPLPPISSLSSGSSV</sequence>
<gene>
    <name evidence="5" type="ORF">TSIB3V08_LOCUS11013</name>
</gene>
<keyword evidence="4" id="KW-0472">Membrane</keyword>
<feature type="compositionally biased region" description="Polar residues" evidence="3">
    <location>
        <begin position="583"/>
        <end position="592"/>
    </location>
</feature>
<dbReference type="InterPro" id="IPR008383">
    <property type="entry name" value="API5"/>
</dbReference>
<dbReference type="AlphaFoldDB" id="A0A7R9B6F4"/>
<keyword evidence="2" id="KW-0053">Apoptosis</keyword>
<feature type="compositionally biased region" description="Basic and acidic residues" evidence="3">
    <location>
        <begin position="620"/>
        <end position="629"/>
    </location>
</feature>
<dbReference type="Gene3D" id="1.25.10.10">
    <property type="entry name" value="Leucine-rich Repeat Variant"/>
    <property type="match status" value="1"/>
</dbReference>
<evidence type="ECO:0000256" key="2">
    <source>
        <dbReference type="ARBA" id="ARBA00022703"/>
    </source>
</evidence>
<dbReference type="GO" id="GO:0006915">
    <property type="term" value="P:apoptotic process"/>
    <property type="evidence" value="ECO:0007669"/>
    <property type="project" value="UniProtKB-KW"/>
</dbReference>
<dbReference type="GO" id="GO:0005634">
    <property type="term" value="C:nucleus"/>
    <property type="evidence" value="ECO:0007669"/>
    <property type="project" value="TreeGrafter"/>
</dbReference>
<dbReference type="PANTHER" id="PTHR12758">
    <property type="entry name" value="APOPTOSIS INHIBITOR 5-RELATED"/>
    <property type="match status" value="1"/>
</dbReference>
<proteinExistence type="inferred from homology"/>
<feature type="transmembrane region" description="Helical" evidence="4">
    <location>
        <begin position="264"/>
        <end position="291"/>
    </location>
</feature>
<name>A0A7R9B6F4_TIMSH</name>
<evidence type="ECO:0000256" key="4">
    <source>
        <dbReference type="SAM" id="Phobius"/>
    </source>
</evidence>
<organism evidence="5">
    <name type="scientific">Timema shepardi</name>
    <name type="common">Walking stick</name>
    <dbReference type="NCBI Taxonomy" id="629360"/>
    <lineage>
        <taxon>Eukaryota</taxon>
        <taxon>Metazoa</taxon>
        <taxon>Ecdysozoa</taxon>
        <taxon>Arthropoda</taxon>
        <taxon>Hexapoda</taxon>
        <taxon>Insecta</taxon>
        <taxon>Pterygota</taxon>
        <taxon>Neoptera</taxon>
        <taxon>Polyneoptera</taxon>
        <taxon>Phasmatodea</taxon>
        <taxon>Timematodea</taxon>
        <taxon>Timematoidea</taxon>
        <taxon>Timematidae</taxon>
        <taxon>Timema</taxon>
    </lineage>
</organism>
<evidence type="ECO:0008006" key="6">
    <source>
        <dbReference type="Google" id="ProtNLM"/>
    </source>
</evidence>
<dbReference type="PANTHER" id="PTHR12758:SF19">
    <property type="entry name" value="APOPTOSIS INHIBITOR 5"/>
    <property type="match status" value="1"/>
</dbReference>
<dbReference type="GO" id="GO:0043066">
    <property type="term" value="P:negative regulation of apoptotic process"/>
    <property type="evidence" value="ECO:0007669"/>
    <property type="project" value="TreeGrafter"/>
</dbReference>
<reference evidence="5" key="1">
    <citation type="submission" date="2020-11" db="EMBL/GenBank/DDBJ databases">
        <authorList>
            <person name="Tran Van P."/>
        </authorList>
    </citation>
    <scope>NUCLEOTIDE SEQUENCE</scope>
</reference>